<sequence>MSNFFKSRTLLFCLLCLLHPASQAKDKLKDFAEIFKISDSAEGLSHFQIELSGVHANQATNICRVVKDKPAFDCQIRIDSTLEPSIQNRVSLSNRGAVQAQKVVTLFDQLQMLLDEAEYKGQWKLDVHFKIDGTANKK</sequence>
<accession>A0A941E3F4</accession>
<comment type="caution">
    <text evidence="2">The sequence shown here is derived from an EMBL/GenBank/DDBJ whole genome shotgun (WGS) entry which is preliminary data.</text>
</comment>
<dbReference type="Proteomes" id="UP000678545">
    <property type="component" value="Unassembled WGS sequence"/>
</dbReference>
<evidence type="ECO:0000313" key="2">
    <source>
        <dbReference type="EMBL" id="MBR7800367.1"/>
    </source>
</evidence>
<dbReference type="AlphaFoldDB" id="A0A941E3F4"/>
<keyword evidence="3" id="KW-1185">Reference proteome</keyword>
<organism evidence="2 3">
    <name type="scientific">Undibacterium fentianense</name>
    <dbReference type="NCBI Taxonomy" id="2828728"/>
    <lineage>
        <taxon>Bacteria</taxon>
        <taxon>Pseudomonadati</taxon>
        <taxon>Pseudomonadota</taxon>
        <taxon>Betaproteobacteria</taxon>
        <taxon>Burkholderiales</taxon>
        <taxon>Oxalobacteraceae</taxon>
        <taxon>Undibacterium</taxon>
    </lineage>
</organism>
<dbReference type="EMBL" id="JAGSPJ010000004">
    <property type="protein sequence ID" value="MBR7800367.1"/>
    <property type="molecule type" value="Genomic_DNA"/>
</dbReference>
<name>A0A941E3F4_9BURK</name>
<gene>
    <name evidence="2" type="ORF">KDM90_10220</name>
</gene>
<protein>
    <submittedName>
        <fullName evidence="2">Uncharacterized protein</fullName>
    </submittedName>
</protein>
<feature type="signal peptide" evidence="1">
    <location>
        <begin position="1"/>
        <end position="24"/>
    </location>
</feature>
<keyword evidence="1" id="KW-0732">Signal</keyword>
<evidence type="ECO:0000256" key="1">
    <source>
        <dbReference type="SAM" id="SignalP"/>
    </source>
</evidence>
<dbReference type="RefSeq" id="WP_212675509.1">
    <property type="nucleotide sequence ID" value="NZ_JAGSPJ010000004.1"/>
</dbReference>
<feature type="chain" id="PRO_5037582484" evidence="1">
    <location>
        <begin position="25"/>
        <end position="138"/>
    </location>
</feature>
<evidence type="ECO:0000313" key="3">
    <source>
        <dbReference type="Proteomes" id="UP000678545"/>
    </source>
</evidence>
<proteinExistence type="predicted"/>
<reference evidence="2" key="1">
    <citation type="submission" date="2021-04" db="EMBL/GenBank/DDBJ databases">
        <title>novel species isolated from subtropical streams in China.</title>
        <authorList>
            <person name="Lu H."/>
        </authorList>
    </citation>
    <scope>NUCLEOTIDE SEQUENCE</scope>
    <source>
        <strain evidence="2">FT137W</strain>
    </source>
</reference>